<proteinExistence type="predicted"/>
<gene>
    <name evidence="1" type="ORF">TrCOL_g4453</name>
</gene>
<sequence>METASAEGKAALTWIGRIAFDESKEKGWLNRSGWTVPEVRAIPEKEWHKIDPSKGGLLYLTMSKMHCACCKACRAHNFNSQRRRGLRAINGRGDEKDCNFKSGKTVAYAGQSSAEQISQRYTLGNGGGYNVFRNHEKPSDVLVITGKGDQIHAKELIANCCAYLVSRTSQGEHTETLRCNLIQGLEMVRRLSICFKHFKLDVKYIALKGAVNANFPSSKPTEISPEEAKEIQPDVVKAFENARETSVEKCKQLVREWTDEYCTLKPNERPIRNLVVAEATKEDTRETIMTRRKVTEEKETEEKEMRAKAIERDNKRIVRAAANKKGKRES</sequence>
<protein>
    <submittedName>
        <fullName evidence="1">Uncharacterized protein</fullName>
    </submittedName>
</protein>
<evidence type="ECO:0000313" key="1">
    <source>
        <dbReference type="EMBL" id="GMI48620.1"/>
    </source>
</evidence>
<dbReference type="AlphaFoldDB" id="A0A9W7GNM6"/>
<dbReference type="Proteomes" id="UP001165065">
    <property type="component" value="Unassembled WGS sequence"/>
</dbReference>
<reference evidence="2" key="1">
    <citation type="journal article" date="2023" name="Commun. Biol.">
        <title>Genome analysis of Parmales, the sister group of diatoms, reveals the evolutionary specialization of diatoms from phago-mixotrophs to photoautotrophs.</title>
        <authorList>
            <person name="Ban H."/>
            <person name="Sato S."/>
            <person name="Yoshikawa S."/>
            <person name="Yamada K."/>
            <person name="Nakamura Y."/>
            <person name="Ichinomiya M."/>
            <person name="Sato N."/>
            <person name="Blanc-Mathieu R."/>
            <person name="Endo H."/>
            <person name="Kuwata A."/>
            <person name="Ogata H."/>
        </authorList>
    </citation>
    <scope>NUCLEOTIDE SEQUENCE [LARGE SCALE GENOMIC DNA]</scope>
</reference>
<organism evidence="1 2">
    <name type="scientific">Triparma columacea</name>
    <dbReference type="NCBI Taxonomy" id="722753"/>
    <lineage>
        <taxon>Eukaryota</taxon>
        <taxon>Sar</taxon>
        <taxon>Stramenopiles</taxon>
        <taxon>Ochrophyta</taxon>
        <taxon>Bolidophyceae</taxon>
        <taxon>Parmales</taxon>
        <taxon>Triparmaceae</taxon>
        <taxon>Triparma</taxon>
    </lineage>
</organism>
<keyword evidence="2" id="KW-1185">Reference proteome</keyword>
<dbReference type="EMBL" id="BRYA01000412">
    <property type="protein sequence ID" value="GMI48620.1"/>
    <property type="molecule type" value="Genomic_DNA"/>
</dbReference>
<comment type="caution">
    <text evidence="1">The sequence shown here is derived from an EMBL/GenBank/DDBJ whole genome shotgun (WGS) entry which is preliminary data.</text>
</comment>
<name>A0A9W7GNM6_9STRA</name>
<accession>A0A9W7GNM6</accession>
<evidence type="ECO:0000313" key="2">
    <source>
        <dbReference type="Proteomes" id="UP001165065"/>
    </source>
</evidence>